<evidence type="ECO:0000256" key="3">
    <source>
        <dbReference type="ARBA" id="ARBA00023004"/>
    </source>
</evidence>
<dbReference type="Proteomes" id="UP001381693">
    <property type="component" value="Unassembled WGS sequence"/>
</dbReference>
<keyword evidence="2" id="KW-0479">Metal-binding</keyword>
<dbReference type="PRINTS" id="PR00385">
    <property type="entry name" value="P450"/>
</dbReference>
<dbReference type="PRINTS" id="PR00463">
    <property type="entry name" value="EP450I"/>
</dbReference>
<dbReference type="GO" id="GO:0006805">
    <property type="term" value="P:xenobiotic metabolic process"/>
    <property type="evidence" value="ECO:0007669"/>
    <property type="project" value="TreeGrafter"/>
</dbReference>
<proteinExistence type="inferred from homology"/>
<dbReference type="EMBL" id="JAXCGZ010019277">
    <property type="protein sequence ID" value="KAK7066291.1"/>
    <property type="molecule type" value="Genomic_DNA"/>
</dbReference>
<dbReference type="Gene3D" id="1.10.630.10">
    <property type="entry name" value="Cytochrome P450"/>
    <property type="match status" value="1"/>
</dbReference>
<evidence type="ECO:0000256" key="2">
    <source>
        <dbReference type="ARBA" id="ARBA00022723"/>
    </source>
</evidence>
<gene>
    <name evidence="5" type="ORF">SK128_022585</name>
</gene>
<protein>
    <recommendedName>
        <fullName evidence="7">Cytochrome P450</fullName>
    </recommendedName>
</protein>
<comment type="similarity">
    <text evidence="1">Belongs to the cytochrome P450 family.</text>
</comment>
<dbReference type="PANTHER" id="PTHR24300:SF403">
    <property type="entry name" value="CYTOCHROME P450 306A1"/>
    <property type="match status" value="1"/>
</dbReference>
<evidence type="ECO:0000313" key="6">
    <source>
        <dbReference type="Proteomes" id="UP001381693"/>
    </source>
</evidence>
<name>A0AAN8ZS43_HALRR</name>
<keyword evidence="4" id="KW-0560">Oxidoreductase</keyword>
<evidence type="ECO:0008006" key="7">
    <source>
        <dbReference type="Google" id="ProtNLM"/>
    </source>
</evidence>
<dbReference type="GO" id="GO:0006082">
    <property type="term" value="P:organic acid metabolic process"/>
    <property type="evidence" value="ECO:0007669"/>
    <property type="project" value="TreeGrafter"/>
</dbReference>
<organism evidence="5 6">
    <name type="scientific">Halocaridina rubra</name>
    <name type="common">Hawaiian red shrimp</name>
    <dbReference type="NCBI Taxonomy" id="373956"/>
    <lineage>
        <taxon>Eukaryota</taxon>
        <taxon>Metazoa</taxon>
        <taxon>Ecdysozoa</taxon>
        <taxon>Arthropoda</taxon>
        <taxon>Crustacea</taxon>
        <taxon>Multicrustacea</taxon>
        <taxon>Malacostraca</taxon>
        <taxon>Eumalacostraca</taxon>
        <taxon>Eucarida</taxon>
        <taxon>Decapoda</taxon>
        <taxon>Pleocyemata</taxon>
        <taxon>Caridea</taxon>
        <taxon>Atyoidea</taxon>
        <taxon>Atyidae</taxon>
        <taxon>Halocaridina</taxon>
    </lineage>
</organism>
<dbReference type="Pfam" id="PF00067">
    <property type="entry name" value="p450"/>
    <property type="match status" value="1"/>
</dbReference>
<dbReference type="InterPro" id="IPR036396">
    <property type="entry name" value="Cyt_P450_sf"/>
</dbReference>
<evidence type="ECO:0000256" key="1">
    <source>
        <dbReference type="ARBA" id="ARBA00010617"/>
    </source>
</evidence>
<dbReference type="GO" id="GO:0008395">
    <property type="term" value="F:steroid hydroxylase activity"/>
    <property type="evidence" value="ECO:0007669"/>
    <property type="project" value="TreeGrafter"/>
</dbReference>
<evidence type="ECO:0000313" key="5">
    <source>
        <dbReference type="EMBL" id="KAK7066291.1"/>
    </source>
</evidence>
<evidence type="ECO:0000256" key="4">
    <source>
        <dbReference type="ARBA" id="ARBA00023033"/>
    </source>
</evidence>
<dbReference type="InterPro" id="IPR002401">
    <property type="entry name" value="Cyt_P450_E_grp-I"/>
</dbReference>
<feature type="non-terminal residue" evidence="5">
    <location>
        <position position="1"/>
    </location>
</feature>
<dbReference type="PANTHER" id="PTHR24300">
    <property type="entry name" value="CYTOCHROME P450 508A4-RELATED"/>
    <property type="match status" value="1"/>
</dbReference>
<dbReference type="InterPro" id="IPR050182">
    <property type="entry name" value="Cytochrome_P450_fam2"/>
</dbReference>
<keyword evidence="6" id="KW-1185">Reference proteome</keyword>
<dbReference type="SUPFAM" id="SSF48264">
    <property type="entry name" value="Cytochrome P450"/>
    <property type="match status" value="1"/>
</dbReference>
<dbReference type="InterPro" id="IPR001128">
    <property type="entry name" value="Cyt_P450"/>
</dbReference>
<keyword evidence="4" id="KW-0503">Monooxygenase</keyword>
<comment type="caution">
    <text evidence="5">The sequence shown here is derived from an EMBL/GenBank/DDBJ whole genome shotgun (WGS) entry which is preliminary data.</text>
</comment>
<dbReference type="GO" id="GO:0020037">
    <property type="term" value="F:heme binding"/>
    <property type="evidence" value="ECO:0007669"/>
    <property type="project" value="InterPro"/>
</dbReference>
<dbReference type="GO" id="GO:0016712">
    <property type="term" value="F:oxidoreductase activity, acting on paired donors, with incorporation or reduction of molecular oxygen, reduced flavin or flavoprotein as one donor, and incorporation of one atom of oxygen"/>
    <property type="evidence" value="ECO:0007669"/>
    <property type="project" value="TreeGrafter"/>
</dbReference>
<keyword evidence="3" id="KW-0408">Iron</keyword>
<sequence>RRYDLHDEEINNFVKILKAMQDDTVGFVILELFPVFKKILPKVVRDKLFRLERINTAVLAARKLFTDIVNFHKEKLDREHAKCVIDEYLVQMEEKTDASQFFNEMDLMKTSFDLFGAGFDTTSNMLRWMCLYAAKYPEVQRIVQQQIDEVLPREEFPANKHKAQLPLLEAFIHEVLRLSSLIPFGVMRATNNEVYLAGYYIPKEGEAV</sequence>
<dbReference type="GO" id="GO:0005737">
    <property type="term" value="C:cytoplasm"/>
    <property type="evidence" value="ECO:0007669"/>
    <property type="project" value="TreeGrafter"/>
</dbReference>
<dbReference type="AlphaFoldDB" id="A0AAN8ZS43"/>
<accession>A0AAN8ZS43</accession>
<reference evidence="5 6" key="1">
    <citation type="submission" date="2023-11" db="EMBL/GenBank/DDBJ databases">
        <title>Halocaridina rubra genome assembly.</title>
        <authorList>
            <person name="Smith C."/>
        </authorList>
    </citation>
    <scope>NUCLEOTIDE SEQUENCE [LARGE SCALE GENOMIC DNA]</scope>
    <source>
        <strain evidence="5">EP-1</strain>
        <tissue evidence="5">Whole</tissue>
    </source>
</reference>
<dbReference type="GO" id="GO:0005506">
    <property type="term" value="F:iron ion binding"/>
    <property type="evidence" value="ECO:0007669"/>
    <property type="project" value="InterPro"/>
</dbReference>